<evidence type="ECO:0000313" key="2">
    <source>
        <dbReference type="EMBL" id="QBZ66616.1"/>
    </source>
</evidence>
<dbReference type="Proteomes" id="UP000294847">
    <property type="component" value="Chromosome 7"/>
</dbReference>
<protein>
    <recommendedName>
        <fullName evidence="4">Ubiquitin-like protease family profile domain-containing protein</fullName>
    </recommendedName>
</protein>
<feature type="compositionally biased region" description="Low complexity" evidence="1">
    <location>
        <begin position="290"/>
        <end position="302"/>
    </location>
</feature>
<dbReference type="InterPro" id="IPR038765">
    <property type="entry name" value="Papain-like_cys_pep_sf"/>
</dbReference>
<accession>A0A4P7NXP3</accession>
<feature type="region of interest" description="Disordered" evidence="1">
    <location>
        <begin position="345"/>
        <end position="399"/>
    </location>
</feature>
<feature type="compositionally biased region" description="Low complexity" evidence="1">
    <location>
        <begin position="222"/>
        <end position="234"/>
    </location>
</feature>
<dbReference type="SUPFAM" id="SSF54001">
    <property type="entry name" value="Cysteine proteinases"/>
    <property type="match status" value="1"/>
</dbReference>
<reference evidence="2 3" key="1">
    <citation type="journal article" date="2019" name="Mol. Biol. Evol.">
        <title>Blast fungal genomes show frequent chromosomal changes, gene gains and losses, and effector gene turnover.</title>
        <authorList>
            <person name="Gomez Luciano L.B."/>
            <person name="Jason Tsai I."/>
            <person name="Chuma I."/>
            <person name="Tosa Y."/>
            <person name="Chen Y.H."/>
            <person name="Li J.Y."/>
            <person name="Li M.Y."/>
            <person name="Jade Lu M.Y."/>
            <person name="Nakayashiki H."/>
            <person name="Li W.H."/>
        </authorList>
    </citation>
    <scope>NUCLEOTIDE SEQUENCE [LARGE SCALE GENOMIC DNA]</scope>
    <source>
        <strain evidence="2">MZ5-1-6</strain>
    </source>
</reference>
<feature type="region of interest" description="Disordered" evidence="1">
    <location>
        <begin position="1"/>
        <end position="28"/>
    </location>
</feature>
<evidence type="ECO:0008006" key="4">
    <source>
        <dbReference type="Google" id="ProtNLM"/>
    </source>
</evidence>
<evidence type="ECO:0000313" key="3">
    <source>
        <dbReference type="Proteomes" id="UP000294847"/>
    </source>
</evidence>
<feature type="compositionally biased region" description="Basic and acidic residues" evidence="1">
    <location>
        <begin position="345"/>
        <end position="356"/>
    </location>
</feature>
<feature type="compositionally biased region" description="Polar residues" evidence="1">
    <location>
        <begin position="277"/>
        <end position="289"/>
    </location>
</feature>
<proteinExistence type="predicted"/>
<gene>
    <name evidence="2" type="ORF">PoMZ_13599</name>
</gene>
<dbReference type="EMBL" id="CP034210">
    <property type="protein sequence ID" value="QBZ66616.1"/>
    <property type="molecule type" value="Genomic_DNA"/>
</dbReference>
<sequence>MNAQKGTERLASVEERHSDSPHTPETLAGELLNQPAVDRFKELVVAWRTPRNQKFSCLDVDEPDPTKATAAYFKLSLHHESSTLARWIEQRGYGNKLVVRKEVKAPRQRNNIDCGVYVLAFADKILEDTHKFVTAVNLGEDLDWEVDAAKLRNEIKIFLSTASNNARSGRIASDSDCDMEDVVTEAVEIYATMDDNEKKTSDRSTIVAPSTSPKSRAPDGPASARLSSAVSSPSYTISRVPSESLGPDVDNATEKTPAVIAGTRITGAECPAGPTLETKSCDPTESTGFSQPSSPASAQSSPSHIDTVISILVAVFSILPQQEIRQLQKVNPLVLSHQVQKALHQVDSRPASDELSQHLSPTCQMPDAPSASATNDSPTEDSESPCRGRKRGSSPWSMGQKRQRVACPCDFCPPTTDATPDISRTTGSGSTLSDAATKDLQLSLKTIAPTVVFPLADRADWQPDCGTPRENSAPNFPPNTAQLPSKLARSPRMPTPISTALIANQTGVPKLKNLAHGATTSPHPLSHDSGIPASSFEPPSRIAVADLLQNVTEEPTRREAFLIQAYGNFKDDFPGLVDYLIRNRHRIESPPTNETETSQSVQEADRFLNLANTLQDLAKRDLDVANKVSKRLDTMTEHSLVAISNRRGLRKEEITKLMVDNWTSWETRF</sequence>
<evidence type="ECO:0000256" key="1">
    <source>
        <dbReference type="SAM" id="MobiDB-lite"/>
    </source>
</evidence>
<feature type="compositionally biased region" description="Polar residues" evidence="1">
    <location>
        <begin position="203"/>
        <end position="214"/>
    </location>
</feature>
<dbReference type="AlphaFoldDB" id="A0A4P7NXP3"/>
<organism evidence="2 3">
    <name type="scientific">Pyricularia oryzae</name>
    <name type="common">Rice blast fungus</name>
    <name type="synonym">Magnaporthe oryzae</name>
    <dbReference type="NCBI Taxonomy" id="318829"/>
    <lineage>
        <taxon>Eukaryota</taxon>
        <taxon>Fungi</taxon>
        <taxon>Dikarya</taxon>
        <taxon>Ascomycota</taxon>
        <taxon>Pezizomycotina</taxon>
        <taxon>Sordariomycetes</taxon>
        <taxon>Sordariomycetidae</taxon>
        <taxon>Magnaporthales</taxon>
        <taxon>Pyriculariaceae</taxon>
        <taxon>Pyricularia</taxon>
    </lineage>
</organism>
<feature type="region of interest" description="Disordered" evidence="1">
    <location>
        <begin position="193"/>
        <end position="251"/>
    </location>
</feature>
<dbReference type="Gene3D" id="1.10.418.20">
    <property type="match status" value="1"/>
</dbReference>
<name>A0A4P7NXP3_PYROR</name>
<feature type="region of interest" description="Disordered" evidence="1">
    <location>
        <begin position="268"/>
        <end position="302"/>
    </location>
</feature>
<feature type="compositionally biased region" description="Basic and acidic residues" evidence="1">
    <location>
        <begin position="1"/>
        <end position="22"/>
    </location>
</feature>